<evidence type="ECO:0000313" key="1">
    <source>
        <dbReference type="Proteomes" id="UP000887580"/>
    </source>
</evidence>
<reference evidence="2" key="1">
    <citation type="submission" date="2022-11" db="UniProtKB">
        <authorList>
            <consortium name="WormBaseParasite"/>
        </authorList>
    </citation>
    <scope>IDENTIFICATION</scope>
</reference>
<accession>A0AC35FRP4</accession>
<organism evidence="1 2">
    <name type="scientific">Panagrolaimus sp. PS1159</name>
    <dbReference type="NCBI Taxonomy" id="55785"/>
    <lineage>
        <taxon>Eukaryota</taxon>
        <taxon>Metazoa</taxon>
        <taxon>Ecdysozoa</taxon>
        <taxon>Nematoda</taxon>
        <taxon>Chromadorea</taxon>
        <taxon>Rhabditida</taxon>
        <taxon>Tylenchina</taxon>
        <taxon>Panagrolaimomorpha</taxon>
        <taxon>Panagrolaimoidea</taxon>
        <taxon>Panagrolaimidae</taxon>
        <taxon>Panagrolaimus</taxon>
    </lineage>
</organism>
<evidence type="ECO:0000313" key="2">
    <source>
        <dbReference type="WBParaSite" id="PS1159_v2.g20183.t1"/>
    </source>
</evidence>
<dbReference type="WBParaSite" id="PS1159_v2.g20183.t1">
    <property type="protein sequence ID" value="PS1159_v2.g20183.t1"/>
    <property type="gene ID" value="PS1159_v2.g20183"/>
</dbReference>
<sequence length="451" mass="51412">MFVLPRFTAKNIHKFQKLMVATMPQVINGKSLLLSPPEEVKGMTELDREKFRKTVSFPSITIPKKLIGKVIGLKAIKNATIDKLNKIKPISDGKLPDEKLILFNPTTITDNLKTEICDTINNVVGIKPEFGSTDLELTYDNWDVKRCIKAVLPDDLEFSGYSQVGHIAHLNLREELLPYKKVLGEILLDKVSWAKTVVNKTDSIATEFRSFDMELLAGKDEFVTTMSEQGLTYKLDFKKVFWNSRLGTEHGRIVQKLDSNSVVFDIFAGVGPFALPAAKKGVLKVFANDKNPNSTFYMEENVKLNHIKKESIEIFTLDATDFITQIIGPNLISCASTSTKPICFHSIMNLPAIAVEFLYNFRGLLSSSEITLEKLKSHKFIVHCHMFVKANADVPQQWYSNEAIRLIREKLKLWHLEMDEIYNVRKVAGRKEMYCVTFMLPWEYLLESYSK</sequence>
<proteinExistence type="predicted"/>
<name>A0AC35FRP4_9BILA</name>
<protein>
    <submittedName>
        <fullName evidence="2">tRNA (guanine(37)-N1)-methyltransferase</fullName>
    </submittedName>
</protein>
<dbReference type="Proteomes" id="UP000887580">
    <property type="component" value="Unplaced"/>
</dbReference>